<dbReference type="Gene3D" id="2.170.130.10">
    <property type="entry name" value="TonB-dependent receptor, plug domain"/>
    <property type="match status" value="1"/>
</dbReference>
<evidence type="ECO:0000313" key="13">
    <source>
        <dbReference type="Proteomes" id="UP001139125"/>
    </source>
</evidence>
<dbReference type="InterPro" id="IPR039426">
    <property type="entry name" value="TonB-dep_rcpt-like"/>
</dbReference>
<feature type="chain" id="PRO_5040986092" evidence="10">
    <location>
        <begin position="21"/>
        <end position="897"/>
    </location>
</feature>
<evidence type="ECO:0000256" key="5">
    <source>
        <dbReference type="ARBA" id="ARBA00022729"/>
    </source>
</evidence>
<keyword evidence="3 9" id="KW-1134">Transmembrane beta strand</keyword>
<keyword evidence="13" id="KW-1185">Reference proteome</keyword>
<keyword evidence="12" id="KW-0675">Receptor</keyword>
<proteinExistence type="inferred from homology"/>
<dbReference type="RefSeq" id="WP_255133618.1">
    <property type="nucleotide sequence ID" value="NZ_JANDBC010000001.1"/>
</dbReference>
<dbReference type="InterPro" id="IPR037066">
    <property type="entry name" value="Plug_dom_sf"/>
</dbReference>
<dbReference type="PROSITE" id="PS01156">
    <property type="entry name" value="TONB_DEPENDENT_REC_2"/>
    <property type="match status" value="1"/>
</dbReference>
<dbReference type="PANTHER" id="PTHR30069">
    <property type="entry name" value="TONB-DEPENDENT OUTER MEMBRANE RECEPTOR"/>
    <property type="match status" value="1"/>
</dbReference>
<keyword evidence="5 10" id="KW-0732">Signal</keyword>
<dbReference type="PANTHER" id="PTHR30069:SF29">
    <property type="entry name" value="HEMOGLOBIN AND HEMOGLOBIN-HAPTOGLOBIN-BINDING PROTEIN 1-RELATED"/>
    <property type="match status" value="1"/>
</dbReference>
<dbReference type="Pfam" id="PF07715">
    <property type="entry name" value="Plug"/>
    <property type="match status" value="1"/>
</dbReference>
<evidence type="ECO:0000256" key="4">
    <source>
        <dbReference type="ARBA" id="ARBA00022692"/>
    </source>
</evidence>
<protein>
    <submittedName>
        <fullName evidence="12">TonB-dependent receptor</fullName>
    </submittedName>
</protein>
<gene>
    <name evidence="12" type="ORF">NM125_05500</name>
</gene>
<dbReference type="InterPro" id="IPR010917">
    <property type="entry name" value="TonB_rcpt_CS"/>
</dbReference>
<reference evidence="12" key="1">
    <citation type="submission" date="2022-06" db="EMBL/GenBank/DDBJ databases">
        <title>Gracilimonas sp. CAU 1638 isolated from sea sediment.</title>
        <authorList>
            <person name="Kim W."/>
        </authorList>
    </citation>
    <scope>NUCLEOTIDE SEQUENCE</scope>
    <source>
        <strain evidence="12">CAU 1638</strain>
    </source>
</reference>
<keyword evidence="6" id="KW-0798">TonB box</keyword>
<dbReference type="Proteomes" id="UP001139125">
    <property type="component" value="Unassembled WGS sequence"/>
</dbReference>
<dbReference type="AlphaFoldDB" id="A0A9X2L2C9"/>
<dbReference type="InterPro" id="IPR012910">
    <property type="entry name" value="Plug_dom"/>
</dbReference>
<dbReference type="InterPro" id="IPR036942">
    <property type="entry name" value="Beta-barrel_TonB_sf"/>
</dbReference>
<evidence type="ECO:0000256" key="3">
    <source>
        <dbReference type="ARBA" id="ARBA00022452"/>
    </source>
</evidence>
<evidence type="ECO:0000256" key="1">
    <source>
        <dbReference type="ARBA" id="ARBA00004571"/>
    </source>
</evidence>
<dbReference type="Gene3D" id="2.60.40.1120">
    <property type="entry name" value="Carboxypeptidase-like, regulatory domain"/>
    <property type="match status" value="1"/>
</dbReference>
<dbReference type="InterPro" id="IPR008969">
    <property type="entry name" value="CarboxyPept-like_regulatory"/>
</dbReference>
<keyword evidence="4 9" id="KW-0812">Transmembrane</keyword>
<keyword evidence="8 9" id="KW-0998">Cell outer membrane</keyword>
<evidence type="ECO:0000313" key="12">
    <source>
        <dbReference type="EMBL" id="MCP9291030.1"/>
    </source>
</evidence>
<feature type="signal peptide" evidence="10">
    <location>
        <begin position="1"/>
        <end position="20"/>
    </location>
</feature>
<evidence type="ECO:0000256" key="10">
    <source>
        <dbReference type="SAM" id="SignalP"/>
    </source>
</evidence>
<dbReference type="SUPFAM" id="SSF56935">
    <property type="entry name" value="Porins"/>
    <property type="match status" value="1"/>
</dbReference>
<dbReference type="Gene3D" id="2.40.170.20">
    <property type="entry name" value="TonB-dependent receptor, beta-barrel domain"/>
    <property type="match status" value="1"/>
</dbReference>
<organism evidence="12 13">
    <name type="scientific">Gracilimonas sediminicola</name>
    <dbReference type="NCBI Taxonomy" id="2952158"/>
    <lineage>
        <taxon>Bacteria</taxon>
        <taxon>Pseudomonadati</taxon>
        <taxon>Balneolota</taxon>
        <taxon>Balneolia</taxon>
        <taxon>Balneolales</taxon>
        <taxon>Balneolaceae</taxon>
        <taxon>Gracilimonas</taxon>
    </lineage>
</organism>
<comment type="caution">
    <text evidence="12">The sequence shown here is derived from an EMBL/GenBank/DDBJ whole genome shotgun (WGS) entry which is preliminary data.</text>
</comment>
<feature type="domain" description="TonB-dependent receptor plug" evidence="11">
    <location>
        <begin position="117"/>
        <end position="224"/>
    </location>
</feature>
<evidence type="ECO:0000256" key="7">
    <source>
        <dbReference type="ARBA" id="ARBA00023136"/>
    </source>
</evidence>
<name>A0A9X2L2C9_9BACT</name>
<dbReference type="GO" id="GO:0015344">
    <property type="term" value="F:siderophore uptake transmembrane transporter activity"/>
    <property type="evidence" value="ECO:0007669"/>
    <property type="project" value="TreeGrafter"/>
</dbReference>
<dbReference type="GO" id="GO:0009279">
    <property type="term" value="C:cell outer membrane"/>
    <property type="evidence" value="ECO:0007669"/>
    <property type="project" value="UniProtKB-SubCell"/>
</dbReference>
<accession>A0A9X2L2C9</accession>
<evidence type="ECO:0000256" key="6">
    <source>
        <dbReference type="ARBA" id="ARBA00023077"/>
    </source>
</evidence>
<sequence length="897" mass="99427">MLRYLSIVFLSLIVSGSALAQSTITGKVTDASTGEPIIGANILVMGTTQGAATDLNGEYEIDDVDPGTYNLRVSNIGYVTLMEEITVGEGTLTLDFEMELTSESLTSLEVFASRSDQTTPVAFSDVSQEEIRVQLGSRDLPEVLNVTPSVYSTNSGGGAGDARINVRGFSQRNVAVMINGVPVNDMENGWVYWSNWDGVGDAARSIQVQRGISNVNLAVPSVGGTLNIITDPSNNEAGGMVKFENGSGAFNKTTLMLNSGLINDKFAISAVGVRKEGEGIVDGTWTDSWAYHLAASYQVNDDNRLDLFALGAPQRHGQNLYAQNIATYDRSYALGLDSYDPAAADVFWEKGRLFNSNVSGVSNSYDGNQYVGDGWINPSIQSRYSKNFLNERENFFHKPQVNLNWYSELTDKLTLTNVLYYSGGKGGGTGTLGDIEYDYSHAQRIVDWNATIADNLANLDGSGDAVANGIIRNSRNNQWTIGDILKLTYQASDELELQAGLDWRTAEIEHYREVRDLLGGRYYIDNSNDLDPNRETRLGDKVAYNFDNTVDWLGGYLQGEYSKDKFSTYATVGISTVKYSHLNYFLDDPNKAGLQETERESDNLVGYQAKAGVLYGLNDDLDLYLNVGAISKVPIFDNVINDGTGAINEDPENEKFYFYEAGTRYRDPSGRFGFNLNYYLTDRRDRSFTRGINFQDGTEGLINITGLDQMHTGVELETSAKLAEWARLDVAASHNLWEYKNDVTALYTPDQNNPSVQDTVSLFVEGLKVGNAPQTQFAYTLTVEPMQNLDITLVGTTFMRHWSDFDPLDRDDPSDRAQTWQVPNYTVFNAHLNYALPGVFEGSSLFLNLFNLFDNTYIQDATDNSRFNGYDGDHDADDAEVFFGLPRRYNFGVRINF</sequence>
<dbReference type="Pfam" id="PF13715">
    <property type="entry name" value="CarbopepD_reg_2"/>
    <property type="match status" value="1"/>
</dbReference>
<dbReference type="SUPFAM" id="SSF49464">
    <property type="entry name" value="Carboxypeptidase regulatory domain-like"/>
    <property type="match status" value="1"/>
</dbReference>
<evidence type="ECO:0000256" key="8">
    <source>
        <dbReference type="ARBA" id="ARBA00023237"/>
    </source>
</evidence>
<evidence type="ECO:0000259" key="11">
    <source>
        <dbReference type="Pfam" id="PF07715"/>
    </source>
</evidence>
<keyword evidence="7 9" id="KW-0472">Membrane</keyword>
<comment type="subcellular location">
    <subcellularLocation>
        <location evidence="1 9">Cell outer membrane</location>
        <topology evidence="1 9">Multi-pass membrane protein</topology>
    </subcellularLocation>
</comment>
<evidence type="ECO:0000256" key="2">
    <source>
        <dbReference type="ARBA" id="ARBA00022448"/>
    </source>
</evidence>
<keyword evidence="2 9" id="KW-0813">Transport</keyword>
<dbReference type="PROSITE" id="PS52016">
    <property type="entry name" value="TONB_DEPENDENT_REC_3"/>
    <property type="match status" value="1"/>
</dbReference>
<dbReference type="EMBL" id="JANDBC010000001">
    <property type="protein sequence ID" value="MCP9291030.1"/>
    <property type="molecule type" value="Genomic_DNA"/>
</dbReference>
<dbReference type="GO" id="GO:0044718">
    <property type="term" value="P:siderophore transmembrane transport"/>
    <property type="evidence" value="ECO:0007669"/>
    <property type="project" value="TreeGrafter"/>
</dbReference>
<evidence type="ECO:0000256" key="9">
    <source>
        <dbReference type="PROSITE-ProRule" id="PRU01360"/>
    </source>
</evidence>
<comment type="similarity">
    <text evidence="9">Belongs to the TonB-dependent receptor family.</text>
</comment>